<sequence length="425" mass="47436">MDGSGHARITDFGLAQDTTGVVSISGAHSSRWTAPEVLNGGTPSTKADVFSFAMVMVEVFTGTVPFNQYTSLVAVVAIIQEERPPWPTHPTFTEELRELMKRCWNQDQCKRPQTSEVLQTLNSLMPRSAEPGCSDQPLLHERTHPGEPLPVTADVQIPVPDIQQQLEKSDPSNEEYRPLLDVLLSRQDLDPHIQNLQGSDLQSFVELLDKALIHIPPTDDLFRKTLCRLQSTCSNREVLPLSCVIPNGGLSNRGEAIASGSFTDVYQAELDGKKVCVKTCKLCDQDAMSITKKTLYGEVVVWKRLQHPNIVPFLGVSTRIEPTLEIVYDWMENGRIAEYVERNPGVDRINLVCDVADGLCYLHSSNVIHGNLEDVSHLALHSELFSESDSDPNELEGEHSDRQGRPRPPHERWADVYHSGRQFNA</sequence>
<proteinExistence type="predicted"/>
<organism evidence="1 2">
    <name type="scientific">Thelephora ganbajun</name>
    <name type="common">Ganba fungus</name>
    <dbReference type="NCBI Taxonomy" id="370292"/>
    <lineage>
        <taxon>Eukaryota</taxon>
        <taxon>Fungi</taxon>
        <taxon>Dikarya</taxon>
        <taxon>Basidiomycota</taxon>
        <taxon>Agaricomycotina</taxon>
        <taxon>Agaricomycetes</taxon>
        <taxon>Thelephorales</taxon>
        <taxon>Thelephoraceae</taxon>
        <taxon>Thelephora</taxon>
    </lineage>
</organism>
<protein>
    <submittedName>
        <fullName evidence="1">Kinase-like protein</fullName>
    </submittedName>
</protein>
<reference evidence="1" key="1">
    <citation type="submission" date="2019-10" db="EMBL/GenBank/DDBJ databases">
        <authorList>
            <consortium name="DOE Joint Genome Institute"/>
            <person name="Kuo A."/>
            <person name="Miyauchi S."/>
            <person name="Kiss E."/>
            <person name="Drula E."/>
            <person name="Kohler A."/>
            <person name="Sanchez-Garcia M."/>
            <person name="Andreopoulos B."/>
            <person name="Barry K.W."/>
            <person name="Bonito G."/>
            <person name="Buee M."/>
            <person name="Carver A."/>
            <person name="Chen C."/>
            <person name="Cichocki N."/>
            <person name="Clum A."/>
            <person name="Culley D."/>
            <person name="Crous P.W."/>
            <person name="Fauchery L."/>
            <person name="Girlanda M."/>
            <person name="Hayes R."/>
            <person name="Keri Z."/>
            <person name="Labutti K."/>
            <person name="Lipzen A."/>
            <person name="Lombard V."/>
            <person name="Magnuson J."/>
            <person name="Maillard F."/>
            <person name="Morin E."/>
            <person name="Murat C."/>
            <person name="Nolan M."/>
            <person name="Ohm R."/>
            <person name="Pangilinan J."/>
            <person name="Pereira M."/>
            <person name="Perotto S."/>
            <person name="Peter M."/>
            <person name="Riley R."/>
            <person name="Sitrit Y."/>
            <person name="Stielow B."/>
            <person name="Szollosi G."/>
            <person name="Zifcakova L."/>
            <person name="Stursova M."/>
            <person name="Spatafora J.W."/>
            <person name="Tedersoo L."/>
            <person name="Vaario L.-M."/>
            <person name="Yamada A."/>
            <person name="Yan M."/>
            <person name="Wang P."/>
            <person name="Xu J."/>
            <person name="Bruns T."/>
            <person name="Baldrian P."/>
            <person name="Vilgalys R."/>
            <person name="Henrissat B."/>
            <person name="Grigoriev I.V."/>
            <person name="Hibbett D."/>
            <person name="Nagy L.G."/>
            <person name="Martin F.M."/>
        </authorList>
    </citation>
    <scope>NUCLEOTIDE SEQUENCE</scope>
    <source>
        <strain evidence="1">P2</strain>
    </source>
</reference>
<dbReference type="EMBL" id="MU118046">
    <property type="protein sequence ID" value="KAF9646901.1"/>
    <property type="molecule type" value="Genomic_DNA"/>
</dbReference>
<comment type="caution">
    <text evidence="1">The sequence shown here is derived from an EMBL/GenBank/DDBJ whole genome shotgun (WGS) entry which is preliminary data.</text>
</comment>
<evidence type="ECO:0000313" key="1">
    <source>
        <dbReference type="EMBL" id="KAF9646901.1"/>
    </source>
</evidence>
<evidence type="ECO:0000313" key="2">
    <source>
        <dbReference type="Proteomes" id="UP000886501"/>
    </source>
</evidence>
<accession>A0ACB6ZB82</accession>
<dbReference type="Proteomes" id="UP000886501">
    <property type="component" value="Unassembled WGS sequence"/>
</dbReference>
<gene>
    <name evidence="1" type="ORF">BDM02DRAFT_2871071</name>
</gene>
<keyword evidence="2" id="KW-1185">Reference proteome</keyword>
<name>A0ACB6ZB82_THEGA</name>
<reference evidence="1" key="2">
    <citation type="journal article" date="2020" name="Nat. Commun.">
        <title>Large-scale genome sequencing of mycorrhizal fungi provides insights into the early evolution of symbiotic traits.</title>
        <authorList>
            <person name="Miyauchi S."/>
            <person name="Kiss E."/>
            <person name="Kuo A."/>
            <person name="Drula E."/>
            <person name="Kohler A."/>
            <person name="Sanchez-Garcia M."/>
            <person name="Morin E."/>
            <person name="Andreopoulos B."/>
            <person name="Barry K.W."/>
            <person name="Bonito G."/>
            <person name="Buee M."/>
            <person name="Carver A."/>
            <person name="Chen C."/>
            <person name="Cichocki N."/>
            <person name="Clum A."/>
            <person name="Culley D."/>
            <person name="Crous P.W."/>
            <person name="Fauchery L."/>
            <person name="Girlanda M."/>
            <person name="Hayes R.D."/>
            <person name="Keri Z."/>
            <person name="LaButti K."/>
            <person name="Lipzen A."/>
            <person name="Lombard V."/>
            <person name="Magnuson J."/>
            <person name="Maillard F."/>
            <person name="Murat C."/>
            <person name="Nolan M."/>
            <person name="Ohm R.A."/>
            <person name="Pangilinan J."/>
            <person name="Pereira M.F."/>
            <person name="Perotto S."/>
            <person name="Peter M."/>
            <person name="Pfister S."/>
            <person name="Riley R."/>
            <person name="Sitrit Y."/>
            <person name="Stielow J.B."/>
            <person name="Szollosi G."/>
            <person name="Zifcakova L."/>
            <person name="Stursova M."/>
            <person name="Spatafora J.W."/>
            <person name="Tedersoo L."/>
            <person name="Vaario L.M."/>
            <person name="Yamada A."/>
            <person name="Yan M."/>
            <person name="Wang P."/>
            <person name="Xu J."/>
            <person name="Bruns T."/>
            <person name="Baldrian P."/>
            <person name="Vilgalys R."/>
            <person name="Dunand C."/>
            <person name="Henrissat B."/>
            <person name="Grigoriev I.V."/>
            <person name="Hibbett D."/>
            <person name="Nagy L.G."/>
            <person name="Martin F.M."/>
        </authorList>
    </citation>
    <scope>NUCLEOTIDE SEQUENCE</scope>
    <source>
        <strain evidence="1">P2</strain>
    </source>
</reference>